<keyword evidence="2" id="KW-1185">Reference proteome</keyword>
<organism evidence="1 2">
    <name type="scientific">Herbaspirillum huttiense subsp. lycopersici</name>
    <dbReference type="NCBI Taxonomy" id="3074428"/>
    <lineage>
        <taxon>Bacteria</taxon>
        <taxon>Pseudomonadati</taxon>
        <taxon>Pseudomonadota</taxon>
        <taxon>Betaproteobacteria</taxon>
        <taxon>Burkholderiales</taxon>
        <taxon>Oxalobacteraceae</taxon>
        <taxon>Herbaspirillum</taxon>
    </lineage>
</organism>
<comment type="caution">
    <text evidence="1">The sequence shown here is derived from an EMBL/GenBank/DDBJ whole genome shotgun (WGS) entry which is preliminary data.</text>
</comment>
<proteinExistence type="predicted"/>
<dbReference type="Proteomes" id="UP001246576">
    <property type="component" value="Unassembled WGS sequence"/>
</dbReference>
<dbReference type="EMBL" id="JAVLSJ010000007">
    <property type="protein sequence ID" value="MDR9849610.1"/>
    <property type="molecule type" value="Genomic_DNA"/>
</dbReference>
<reference evidence="1" key="1">
    <citation type="submission" date="2023-09" db="EMBL/GenBank/DDBJ databases">
        <title>Description of first Herbaspirillum huttiense subsp. nephrolepsisexaltata and Herbaspirillum huttiense subsp. lycopersicon.</title>
        <authorList>
            <person name="Poudel M."/>
            <person name="Sharma A."/>
            <person name="Goss E."/>
            <person name="Tapia J.H."/>
            <person name="Harmon C.M."/>
            <person name="Jones J.B."/>
        </authorList>
    </citation>
    <scope>NUCLEOTIDE SEQUENCE</scope>
    <source>
        <strain evidence="1">SE1</strain>
    </source>
</reference>
<accession>A0ABU2EN80</accession>
<name>A0ABU2EN80_9BURK</name>
<gene>
    <name evidence="1" type="ORF">RI048_15345</name>
</gene>
<evidence type="ECO:0000313" key="1">
    <source>
        <dbReference type="EMBL" id="MDR9849610.1"/>
    </source>
</evidence>
<sequence length="98" mass="10207">MGNHGTNLNNTGPLGRQRVVSTGSASYTYVKSHTFSADDCRYDNAPYQSQDIVTNFQLDITPTSGAGPIRQNSVPALASSVSGASVASAASKLNKEEG</sequence>
<evidence type="ECO:0000313" key="2">
    <source>
        <dbReference type="Proteomes" id="UP001246576"/>
    </source>
</evidence>
<protein>
    <submittedName>
        <fullName evidence="1">Uncharacterized protein</fullName>
    </submittedName>
</protein>
<dbReference type="RefSeq" id="WP_209567848.1">
    <property type="nucleotide sequence ID" value="NZ_JAVLSJ010000007.1"/>
</dbReference>